<dbReference type="EMBL" id="BPLR01002393">
    <property type="protein sequence ID" value="GIX73261.1"/>
    <property type="molecule type" value="Genomic_DNA"/>
</dbReference>
<protein>
    <submittedName>
        <fullName evidence="1">Uncharacterized protein</fullName>
    </submittedName>
</protein>
<evidence type="ECO:0000313" key="1">
    <source>
        <dbReference type="EMBL" id="GIX73261.1"/>
    </source>
</evidence>
<evidence type="ECO:0000313" key="2">
    <source>
        <dbReference type="Proteomes" id="UP001054945"/>
    </source>
</evidence>
<organism evidence="1 2">
    <name type="scientific">Caerostris extrusa</name>
    <name type="common">Bark spider</name>
    <name type="synonym">Caerostris bankana</name>
    <dbReference type="NCBI Taxonomy" id="172846"/>
    <lineage>
        <taxon>Eukaryota</taxon>
        <taxon>Metazoa</taxon>
        <taxon>Ecdysozoa</taxon>
        <taxon>Arthropoda</taxon>
        <taxon>Chelicerata</taxon>
        <taxon>Arachnida</taxon>
        <taxon>Araneae</taxon>
        <taxon>Araneomorphae</taxon>
        <taxon>Entelegynae</taxon>
        <taxon>Araneoidea</taxon>
        <taxon>Araneidae</taxon>
        <taxon>Caerostris</taxon>
    </lineage>
</organism>
<dbReference type="AlphaFoldDB" id="A0AAV4MLI2"/>
<gene>
    <name evidence="1" type="ORF">CEXT_458941</name>
</gene>
<comment type="caution">
    <text evidence="1">The sequence shown here is derived from an EMBL/GenBank/DDBJ whole genome shotgun (WGS) entry which is preliminary data.</text>
</comment>
<reference evidence="1 2" key="1">
    <citation type="submission" date="2021-06" db="EMBL/GenBank/DDBJ databases">
        <title>Caerostris extrusa draft genome.</title>
        <authorList>
            <person name="Kono N."/>
            <person name="Arakawa K."/>
        </authorList>
    </citation>
    <scope>NUCLEOTIDE SEQUENCE [LARGE SCALE GENOMIC DNA]</scope>
</reference>
<proteinExistence type="predicted"/>
<keyword evidence="2" id="KW-1185">Reference proteome</keyword>
<name>A0AAV4MLI2_CAEEX</name>
<accession>A0AAV4MLI2</accession>
<dbReference type="Proteomes" id="UP001054945">
    <property type="component" value="Unassembled WGS sequence"/>
</dbReference>
<sequence length="73" mass="8315">MKDPDPEIPFSSDGAPVYPFFEDERMAKWKEVVLKAWGMGDDCKQYCQCAGSSSGRMRVCAGVRNLVRRYPCF</sequence>